<dbReference type="InterPro" id="IPR058240">
    <property type="entry name" value="rSAM_sf"/>
</dbReference>
<keyword evidence="2" id="KW-0547">Nucleotide-binding</keyword>
<dbReference type="GeneID" id="33331738"/>
<dbReference type="GO" id="GO:0051536">
    <property type="term" value="F:iron-sulfur cluster binding"/>
    <property type="evidence" value="ECO:0007669"/>
    <property type="project" value="InterPro"/>
</dbReference>
<dbReference type="Pfam" id="PF04055">
    <property type="entry name" value="Radical_SAM"/>
    <property type="match status" value="1"/>
</dbReference>
<reference evidence="2 3" key="1">
    <citation type="submission" date="2016-03" db="EMBL/GenBank/DDBJ databases">
        <title>Complete genome sequence of Thermococcus gorgonarius.</title>
        <authorList>
            <person name="Oger P.M."/>
        </authorList>
    </citation>
    <scope>NUCLEOTIDE SEQUENCE [LARGE SCALE GENOMIC DNA]</scope>
    <source>
        <strain evidence="2 3">W-12</strain>
    </source>
</reference>
<gene>
    <name evidence="2" type="ORF">A3K92_04270</name>
</gene>
<dbReference type="SUPFAM" id="SSF102114">
    <property type="entry name" value="Radical SAM enzymes"/>
    <property type="match status" value="1"/>
</dbReference>
<name>A0A2Z2M6D9_THEGO</name>
<dbReference type="SFLD" id="SFLDS00029">
    <property type="entry name" value="Radical_SAM"/>
    <property type="match status" value="1"/>
</dbReference>
<accession>A0A2Z2M6D9</accession>
<evidence type="ECO:0000313" key="3">
    <source>
        <dbReference type="Proteomes" id="UP000250134"/>
    </source>
</evidence>
<dbReference type="InterPro" id="IPR007197">
    <property type="entry name" value="rSAM"/>
</dbReference>
<dbReference type="AlphaFoldDB" id="A0A2Z2M6D9"/>
<dbReference type="RefSeq" id="WP_088885087.1">
    <property type="nucleotide sequence ID" value="NZ_CP014855.1"/>
</dbReference>
<evidence type="ECO:0000259" key="1">
    <source>
        <dbReference type="SMART" id="SM00729"/>
    </source>
</evidence>
<dbReference type="PANTHER" id="PTHR42731:SF4">
    <property type="entry name" value="RADICAL SAM DOMAIN PROTEIN"/>
    <property type="match status" value="1"/>
</dbReference>
<dbReference type="KEGG" id="tgg:A3K92_04270"/>
<sequence>MARIVLTTDETLTSTYHDVPLLDFLGCAPYDKLPKWVFRFFDTQLPDENGVLSQAPYGLRKVEAALLRDGFNRNEVVVAHPRAVERFIDEKTTIVALYEMDPLGLGPVSMMFTKGGQWRNYTSVKFRELINRINRVRESKGLKFKFVVGGPGAWQLEFRREEREKLRIDHVVMGEVDHVAGEIFRDIESGSADETVFVRGWPRVEQIPTIVAPSYKGLVEVMRGCGRGCRFCEPNLRVARYIPIEKIEEEIRFNVNAGIDHAWLHSEDIFLYRVEDRKNFYPNAEAVVELFEVARRYTGNVNPTHGAVAGALAVPGMIERISEIVDAGPDHWVGIQVGFETASPELIGKYMNNKMKPFSPEEWPWVLLNGTYVFNKNYWFPAYTTILGLPGDTDEYEIMTARLIITMEKELEEKLGNRAHFTVTPLAFVPMGLLKDQEFYKIDDMITYGQFLHLYYAWKHMMREVTGGLPAVMKNNPFLIPFYPLARLGTRIVIRQIEKWGKSKGYEVKRLEPLEGLRIEVDEHRWYSKPALAEAY</sequence>
<dbReference type="InterPro" id="IPR023404">
    <property type="entry name" value="rSAM_horseshoe"/>
</dbReference>
<dbReference type="GO" id="GO:0005524">
    <property type="term" value="F:ATP binding"/>
    <property type="evidence" value="ECO:0007669"/>
    <property type="project" value="UniProtKB-KW"/>
</dbReference>
<dbReference type="PANTHER" id="PTHR42731">
    <property type="entry name" value="SLL1084 PROTEIN"/>
    <property type="match status" value="1"/>
</dbReference>
<dbReference type="SFLD" id="SFLDG01082">
    <property type="entry name" value="B12-binding_domain_containing"/>
    <property type="match status" value="1"/>
</dbReference>
<keyword evidence="2" id="KW-0067">ATP-binding</keyword>
<dbReference type="GO" id="GO:0003824">
    <property type="term" value="F:catalytic activity"/>
    <property type="evidence" value="ECO:0007669"/>
    <property type="project" value="InterPro"/>
</dbReference>
<evidence type="ECO:0000313" key="2">
    <source>
        <dbReference type="EMBL" id="ASJ00749.1"/>
    </source>
</evidence>
<dbReference type="Gene3D" id="3.80.30.20">
    <property type="entry name" value="tm_1862 like domain"/>
    <property type="match status" value="1"/>
</dbReference>
<proteinExistence type="predicted"/>
<dbReference type="EMBL" id="CP014855">
    <property type="protein sequence ID" value="ASJ00749.1"/>
    <property type="molecule type" value="Genomic_DNA"/>
</dbReference>
<dbReference type="OrthoDB" id="358785at2157"/>
<feature type="domain" description="Elp3/MiaA/NifB-like radical SAM core" evidence="1">
    <location>
        <begin position="215"/>
        <end position="448"/>
    </location>
</feature>
<dbReference type="InterPro" id="IPR006638">
    <property type="entry name" value="Elp3/MiaA/NifB-like_rSAM"/>
</dbReference>
<dbReference type="Proteomes" id="UP000250134">
    <property type="component" value="Chromosome"/>
</dbReference>
<protein>
    <submittedName>
        <fullName evidence="2">ABC transporter ATP-binding protein</fullName>
    </submittedName>
</protein>
<organism evidence="2 3">
    <name type="scientific">Thermococcus gorgonarius</name>
    <dbReference type="NCBI Taxonomy" id="71997"/>
    <lineage>
        <taxon>Archaea</taxon>
        <taxon>Methanobacteriati</taxon>
        <taxon>Methanobacteriota</taxon>
        <taxon>Thermococci</taxon>
        <taxon>Thermococcales</taxon>
        <taxon>Thermococcaceae</taxon>
        <taxon>Thermococcus</taxon>
    </lineage>
</organism>
<keyword evidence="3" id="KW-1185">Reference proteome</keyword>
<dbReference type="SMART" id="SM00729">
    <property type="entry name" value="Elp3"/>
    <property type="match status" value="1"/>
</dbReference>